<proteinExistence type="predicted"/>
<dbReference type="InterPro" id="IPR050807">
    <property type="entry name" value="TransReg_Diox_bact_type"/>
</dbReference>
<dbReference type="Pfam" id="PF01381">
    <property type="entry name" value="HTH_3"/>
    <property type="match status" value="1"/>
</dbReference>
<dbReference type="Pfam" id="PF07883">
    <property type="entry name" value="Cupin_2"/>
    <property type="match status" value="1"/>
</dbReference>
<evidence type="ECO:0000259" key="2">
    <source>
        <dbReference type="PROSITE" id="PS50943"/>
    </source>
</evidence>
<dbReference type="Gene3D" id="1.10.260.40">
    <property type="entry name" value="lambda repressor-like DNA-binding domains"/>
    <property type="match status" value="1"/>
</dbReference>
<feature type="domain" description="HTH cro/C1-type" evidence="2">
    <location>
        <begin position="21"/>
        <end position="75"/>
    </location>
</feature>
<name>A0A3P3XQ96_9SPIR</name>
<dbReference type="CDD" id="cd02209">
    <property type="entry name" value="cupin_XRE_C"/>
    <property type="match status" value="1"/>
</dbReference>
<accession>A0A3P3XQ96</accession>
<dbReference type="Gene3D" id="2.60.120.10">
    <property type="entry name" value="Jelly Rolls"/>
    <property type="match status" value="1"/>
</dbReference>
<dbReference type="InterPro" id="IPR001387">
    <property type="entry name" value="Cro/C1-type_HTH"/>
</dbReference>
<dbReference type="AlphaFoldDB" id="A0A3P3XQ96"/>
<gene>
    <name evidence="3" type="ORF">SPIRO4BDMA_41034</name>
</gene>
<dbReference type="PANTHER" id="PTHR46797:SF2">
    <property type="entry name" value="TRANSCRIPTIONAL REGULATOR"/>
    <property type="match status" value="1"/>
</dbReference>
<dbReference type="InterPro" id="IPR014710">
    <property type="entry name" value="RmlC-like_jellyroll"/>
</dbReference>
<dbReference type="PROSITE" id="PS50943">
    <property type="entry name" value="HTH_CROC1"/>
    <property type="match status" value="1"/>
</dbReference>
<dbReference type="PANTHER" id="PTHR46797">
    <property type="entry name" value="HTH-TYPE TRANSCRIPTIONAL REGULATOR"/>
    <property type="match status" value="1"/>
</dbReference>
<evidence type="ECO:0000313" key="3">
    <source>
        <dbReference type="EMBL" id="SLM18462.1"/>
    </source>
</evidence>
<keyword evidence="1" id="KW-0238">DNA-binding</keyword>
<dbReference type="InterPro" id="IPR010982">
    <property type="entry name" value="Lambda_DNA-bd_dom_sf"/>
</dbReference>
<dbReference type="SUPFAM" id="SSF51182">
    <property type="entry name" value="RmlC-like cupins"/>
    <property type="match status" value="1"/>
</dbReference>
<dbReference type="InterPro" id="IPR011051">
    <property type="entry name" value="RmlC_Cupin_sf"/>
</dbReference>
<sequence>MPSNPTDFEADNVKVTLGARIRAQRTKHNMKISDLAELTGLTSSTISQVERALISPSIATLKKICDAMDITIGSLFEDKDSFNVPAEPEEQKAPSENLAETELASHLKLYTSVHLMGLSPVVHKENRKFLSPSPGIRFYLLNPNLSGPVELIYNEYDPGTSTGPALYTHPGSECGLILSGELVVQIKDATYVLKEGDSITFNSSEPHSKRNDSDTMCTCIWANNPPWF</sequence>
<reference evidence="3" key="1">
    <citation type="submission" date="2017-02" db="EMBL/GenBank/DDBJ databases">
        <authorList>
            <person name="Regsiter A."/>
            <person name="William W."/>
        </authorList>
    </citation>
    <scope>NUCLEOTIDE SEQUENCE</scope>
    <source>
        <strain evidence="3">BdmA 4</strain>
    </source>
</reference>
<dbReference type="CDD" id="cd00093">
    <property type="entry name" value="HTH_XRE"/>
    <property type="match status" value="1"/>
</dbReference>
<dbReference type="GO" id="GO:0005829">
    <property type="term" value="C:cytosol"/>
    <property type="evidence" value="ECO:0007669"/>
    <property type="project" value="TreeGrafter"/>
</dbReference>
<dbReference type="SMART" id="SM00530">
    <property type="entry name" value="HTH_XRE"/>
    <property type="match status" value="1"/>
</dbReference>
<dbReference type="GO" id="GO:0003677">
    <property type="term" value="F:DNA binding"/>
    <property type="evidence" value="ECO:0007669"/>
    <property type="project" value="UniProtKB-KW"/>
</dbReference>
<dbReference type="GO" id="GO:0003700">
    <property type="term" value="F:DNA-binding transcription factor activity"/>
    <property type="evidence" value="ECO:0007669"/>
    <property type="project" value="TreeGrafter"/>
</dbReference>
<dbReference type="EMBL" id="FWDO01000004">
    <property type="protein sequence ID" value="SLM18462.1"/>
    <property type="molecule type" value="Genomic_DNA"/>
</dbReference>
<protein>
    <submittedName>
        <fullName evidence="3">Transcriptional regulator, XRE family</fullName>
    </submittedName>
</protein>
<organism evidence="3">
    <name type="scientific">uncultured spirochete</name>
    <dbReference type="NCBI Taxonomy" id="156406"/>
    <lineage>
        <taxon>Bacteria</taxon>
        <taxon>Pseudomonadati</taxon>
        <taxon>Spirochaetota</taxon>
        <taxon>Spirochaetia</taxon>
        <taxon>Spirochaetales</taxon>
        <taxon>environmental samples</taxon>
    </lineage>
</organism>
<dbReference type="SUPFAM" id="SSF47413">
    <property type="entry name" value="lambda repressor-like DNA-binding domains"/>
    <property type="match status" value="1"/>
</dbReference>
<dbReference type="InterPro" id="IPR013096">
    <property type="entry name" value="Cupin_2"/>
</dbReference>
<evidence type="ECO:0000256" key="1">
    <source>
        <dbReference type="ARBA" id="ARBA00023125"/>
    </source>
</evidence>